<accession>A0A8S5TJ52</accession>
<name>A0A8S5TJ52_9CAUD</name>
<proteinExistence type="predicted"/>
<protein>
    <submittedName>
        <fullName evidence="1">Uncharacterized protein</fullName>
    </submittedName>
</protein>
<dbReference type="EMBL" id="BK032838">
    <property type="protein sequence ID" value="DAF63318.1"/>
    <property type="molecule type" value="Genomic_DNA"/>
</dbReference>
<evidence type="ECO:0000313" key="1">
    <source>
        <dbReference type="EMBL" id="DAF63318.1"/>
    </source>
</evidence>
<sequence>MNEFTVGDADITGLGTVKTGIVGIYHVTETKAETKAETKTETMEQKILTALREEIGVEVGEEFYLYENGKKQWTCKFEEDGFYRIKDESSYESVIWKNIIGEFHKYEFKRKPFMPQNGEKYWHFGIRNSLNGNKSLDVLENVWDGILFDYGMLALGNVFRTKEEAIKSEDKLLERLNELLKGE</sequence>
<organism evidence="1">
    <name type="scientific">Myoviridae sp. ctPJU6</name>
    <dbReference type="NCBI Taxonomy" id="2827684"/>
    <lineage>
        <taxon>Viruses</taxon>
        <taxon>Duplodnaviria</taxon>
        <taxon>Heunggongvirae</taxon>
        <taxon>Uroviricota</taxon>
        <taxon>Caudoviricetes</taxon>
    </lineage>
</organism>
<reference evidence="1" key="1">
    <citation type="journal article" date="2021" name="Proc. Natl. Acad. Sci. U.S.A.">
        <title>A Catalog of Tens of Thousands of Viruses from Human Metagenomes Reveals Hidden Associations with Chronic Diseases.</title>
        <authorList>
            <person name="Tisza M.J."/>
            <person name="Buck C.B."/>
        </authorList>
    </citation>
    <scope>NUCLEOTIDE SEQUENCE</scope>
    <source>
        <strain evidence="1">CtPJU6</strain>
    </source>
</reference>